<evidence type="ECO:0000313" key="6">
    <source>
        <dbReference type="Proteomes" id="UP000886520"/>
    </source>
</evidence>
<dbReference type="InterPro" id="IPR035595">
    <property type="entry name" value="UDP_glycos_trans_CS"/>
</dbReference>
<dbReference type="PROSITE" id="PS00375">
    <property type="entry name" value="UDPGT"/>
    <property type="match status" value="1"/>
</dbReference>
<keyword evidence="2 3" id="KW-0808">Transferase</keyword>
<accession>A0A9D4VG30</accession>
<proteinExistence type="inferred from homology"/>
<comment type="similarity">
    <text evidence="1 3">Belongs to the UDP-glycosyltransferase family.</text>
</comment>
<dbReference type="Proteomes" id="UP000886520">
    <property type="component" value="Chromosome 1"/>
</dbReference>
<dbReference type="PANTHER" id="PTHR48045:SF26">
    <property type="entry name" value="UDP-GLYCOSYLTRANSFERASE 74E2-LIKE"/>
    <property type="match status" value="1"/>
</dbReference>
<reference evidence="5" key="1">
    <citation type="submission" date="2021-01" db="EMBL/GenBank/DDBJ databases">
        <title>Adiantum capillus-veneris genome.</title>
        <authorList>
            <person name="Fang Y."/>
            <person name="Liao Q."/>
        </authorList>
    </citation>
    <scope>NUCLEOTIDE SEQUENCE</scope>
    <source>
        <strain evidence="5">H3</strain>
        <tissue evidence="5">Leaf</tissue>
    </source>
</reference>
<organism evidence="5 6">
    <name type="scientific">Adiantum capillus-veneris</name>
    <name type="common">Maidenhair fern</name>
    <dbReference type="NCBI Taxonomy" id="13818"/>
    <lineage>
        <taxon>Eukaryota</taxon>
        <taxon>Viridiplantae</taxon>
        <taxon>Streptophyta</taxon>
        <taxon>Embryophyta</taxon>
        <taxon>Tracheophyta</taxon>
        <taxon>Polypodiopsida</taxon>
        <taxon>Polypodiidae</taxon>
        <taxon>Polypodiales</taxon>
        <taxon>Pteridineae</taxon>
        <taxon>Pteridaceae</taxon>
        <taxon>Vittarioideae</taxon>
        <taxon>Adiantum</taxon>
    </lineage>
</organism>
<feature type="non-terminal residue" evidence="5">
    <location>
        <position position="1"/>
    </location>
</feature>
<evidence type="ECO:0000313" key="5">
    <source>
        <dbReference type="EMBL" id="KAI5084981.1"/>
    </source>
</evidence>
<keyword evidence="6" id="KW-1185">Reference proteome</keyword>
<dbReference type="FunFam" id="3.40.50.2000:FF:000060">
    <property type="entry name" value="Glycosyltransferase"/>
    <property type="match status" value="1"/>
</dbReference>
<evidence type="ECO:0000256" key="2">
    <source>
        <dbReference type="ARBA" id="ARBA00022679"/>
    </source>
</evidence>
<dbReference type="SUPFAM" id="SSF53756">
    <property type="entry name" value="UDP-Glycosyltransferase/glycogen phosphorylase"/>
    <property type="match status" value="1"/>
</dbReference>
<dbReference type="Pfam" id="PF00201">
    <property type="entry name" value="UDPGT"/>
    <property type="match status" value="1"/>
</dbReference>
<dbReference type="Gene3D" id="3.40.50.2000">
    <property type="entry name" value="Glycogen Phosphorylase B"/>
    <property type="match status" value="2"/>
</dbReference>
<dbReference type="InterPro" id="IPR002213">
    <property type="entry name" value="UDP_glucos_trans"/>
</dbReference>
<evidence type="ECO:0000256" key="3">
    <source>
        <dbReference type="RuleBase" id="RU003718"/>
    </source>
</evidence>
<dbReference type="AlphaFoldDB" id="A0A9D4VG30"/>
<comment type="caution">
    <text evidence="5">The sequence shown here is derived from an EMBL/GenBank/DDBJ whole genome shotgun (WGS) entry which is preliminary data.</text>
</comment>
<evidence type="ECO:0000256" key="4">
    <source>
        <dbReference type="RuleBase" id="RU362057"/>
    </source>
</evidence>
<dbReference type="EC" id="2.4.1.-" evidence="4"/>
<keyword evidence="3" id="KW-0328">Glycosyltransferase</keyword>
<name>A0A9D4VG30_ADICA</name>
<dbReference type="PANTHER" id="PTHR48045">
    <property type="entry name" value="UDP-GLYCOSYLTRANSFERASE 72B1"/>
    <property type="match status" value="1"/>
</dbReference>
<gene>
    <name evidence="5" type="ORF">GOP47_0001150</name>
</gene>
<sequence length="433" mass="49121">LHLRGILKSPSEVEQGMPSASSIEEAQRRRAYMYESFTFCFNISIENIFWEILSRQSLYMLVWCLLFLSHPLLRTNSHICTLQQVTIDRCFCTLIGFSFIFVMMLMTDCKEDNARLVSYIPGVSPLYREDFPTFLLVEDRSDENLKTMELQFDLLKDCKAVVINSFYELEKEAFDALQGESLSVFGVGPLLSSSKQGHGSSRHDAEFCSMAQDGDENVERDECLKWLDKQSKHSVLYVSFGTLLNPAPDNMKGIAMALRESKQPFLWAFKLKSFYDRASGKFTEISSVGEMLPELFLEDTEGYGILVPWVPQQEVLAHPSVGAFLSHCGWNSTLESVSMGVPMIPLPMASDQTTNSKYVVDVWKVGVRLKLNKSGKVDSADLMRVLHIVFHDEEGQELRKRAGKLKEAARRAFEIGSNDDTNRFCEALMHTIS</sequence>
<dbReference type="OrthoDB" id="5835829at2759"/>
<dbReference type="EMBL" id="JABFUD020000001">
    <property type="protein sequence ID" value="KAI5084981.1"/>
    <property type="molecule type" value="Genomic_DNA"/>
</dbReference>
<protein>
    <recommendedName>
        <fullName evidence="4">Glycosyltransferase</fullName>
        <ecNumber evidence="4">2.4.1.-</ecNumber>
    </recommendedName>
</protein>
<evidence type="ECO:0000256" key="1">
    <source>
        <dbReference type="ARBA" id="ARBA00009995"/>
    </source>
</evidence>
<dbReference type="GO" id="GO:0008194">
    <property type="term" value="F:UDP-glycosyltransferase activity"/>
    <property type="evidence" value="ECO:0007669"/>
    <property type="project" value="InterPro"/>
</dbReference>
<dbReference type="CDD" id="cd03784">
    <property type="entry name" value="GT1_Gtf-like"/>
    <property type="match status" value="1"/>
</dbReference>